<proteinExistence type="predicted"/>
<evidence type="ECO:0000256" key="2">
    <source>
        <dbReference type="ARBA" id="ARBA00022801"/>
    </source>
</evidence>
<dbReference type="InterPro" id="IPR057670">
    <property type="entry name" value="SH3_retrovirus"/>
</dbReference>
<organism evidence="4 5">
    <name type="scientific">Lithospermum erythrorhizon</name>
    <name type="common">Purple gromwell</name>
    <name type="synonym">Lithospermum officinale var. erythrorhizon</name>
    <dbReference type="NCBI Taxonomy" id="34254"/>
    <lineage>
        <taxon>Eukaryota</taxon>
        <taxon>Viridiplantae</taxon>
        <taxon>Streptophyta</taxon>
        <taxon>Embryophyta</taxon>
        <taxon>Tracheophyta</taxon>
        <taxon>Spermatophyta</taxon>
        <taxon>Magnoliopsida</taxon>
        <taxon>eudicotyledons</taxon>
        <taxon>Gunneridae</taxon>
        <taxon>Pentapetalae</taxon>
        <taxon>asterids</taxon>
        <taxon>lamiids</taxon>
        <taxon>Boraginales</taxon>
        <taxon>Boraginaceae</taxon>
        <taxon>Boraginoideae</taxon>
        <taxon>Lithospermeae</taxon>
        <taxon>Lithospermum</taxon>
    </lineage>
</organism>
<dbReference type="GO" id="GO:0046872">
    <property type="term" value="F:metal ion binding"/>
    <property type="evidence" value="ECO:0007669"/>
    <property type="project" value="UniProtKB-KW"/>
</dbReference>
<dbReference type="SUPFAM" id="SSF56672">
    <property type="entry name" value="DNA/RNA polymerases"/>
    <property type="match status" value="1"/>
</dbReference>
<dbReference type="EMBL" id="BAABME010014047">
    <property type="protein sequence ID" value="GAA0186805.1"/>
    <property type="molecule type" value="Genomic_DNA"/>
</dbReference>
<protein>
    <recommendedName>
        <fullName evidence="3">Integrase catalytic domain-containing protein</fullName>
    </recommendedName>
</protein>
<dbReference type="AlphaFoldDB" id="A0AAV3S0Y9"/>
<evidence type="ECO:0000313" key="5">
    <source>
        <dbReference type="Proteomes" id="UP001454036"/>
    </source>
</evidence>
<evidence type="ECO:0000256" key="1">
    <source>
        <dbReference type="ARBA" id="ARBA00022723"/>
    </source>
</evidence>
<dbReference type="Pfam" id="PF25597">
    <property type="entry name" value="SH3_retrovirus"/>
    <property type="match status" value="1"/>
</dbReference>
<keyword evidence="2" id="KW-0378">Hydrolase</keyword>
<keyword evidence="1" id="KW-0479">Metal-binding</keyword>
<dbReference type="GO" id="GO:0003676">
    <property type="term" value="F:nucleic acid binding"/>
    <property type="evidence" value="ECO:0007669"/>
    <property type="project" value="InterPro"/>
</dbReference>
<dbReference type="Pfam" id="PF07727">
    <property type="entry name" value="RVT_2"/>
    <property type="match status" value="1"/>
</dbReference>
<dbReference type="SUPFAM" id="SSF53098">
    <property type="entry name" value="Ribonuclease H-like"/>
    <property type="match status" value="1"/>
</dbReference>
<comment type="caution">
    <text evidence="4">The sequence shown here is derived from an EMBL/GenBank/DDBJ whole genome shotgun (WGS) entry which is preliminary data.</text>
</comment>
<dbReference type="PANTHER" id="PTHR42648:SF31">
    <property type="entry name" value="RNA-DIRECTED DNA POLYMERASE"/>
    <property type="match status" value="1"/>
</dbReference>
<evidence type="ECO:0000313" key="4">
    <source>
        <dbReference type="EMBL" id="GAA0186805.1"/>
    </source>
</evidence>
<dbReference type="InterPro" id="IPR039537">
    <property type="entry name" value="Retrotran_Ty1/copia-like"/>
</dbReference>
<dbReference type="PROSITE" id="PS50994">
    <property type="entry name" value="INTEGRASE"/>
    <property type="match status" value="1"/>
</dbReference>
<keyword evidence="5" id="KW-1185">Reference proteome</keyword>
<dbReference type="InterPro" id="IPR036397">
    <property type="entry name" value="RNaseH_sf"/>
</dbReference>
<dbReference type="PANTHER" id="PTHR42648">
    <property type="entry name" value="TRANSPOSASE, PUTATIVE-RELATED"/>
    <property type="match status" value="1"/>
</dbReference>
<dbReference type="InterPro" id="IPR001584">
    <property type="entry name" value="Integrase_cat-core"/>
</dbReference>
<dbReference type="GO" id="GO:0016787">
    <property type="term" value="F:hydrolase activity"/>
    <property type="evidence" value="ECO:0007669"/>
    <property type="project" value="UniProtKB-KW"/>
</dbReference>
<dbReference type="InterPro" id="IPR013103">
    <property type="entry name" value="RVT_2"/>
</dbReference>
<dbReference type="InterPro" id="IPR043502">
    <property type="entry name" value="DNA/RNA_pol_sf"/>
</dbReference>
<sequence>MIQNQYNKIVKTIRIDDGKEFINTEFVNLLSNLDIVHRKTCVYTPQQNDRVERKHQHLLQVSRAMMFQSSLLSQFYGDSILAATYVINRLPTTVLEWKSPFEVLNSKVPDLSTPKVFGFLCFAASNISHKSKFQPRSYPTIFLGYPHNQKGFRIYDLHTYTIVVSRDVIFHETIFPYKLPQFKQAIASSYVLPIVPIDHVLPNTIPHSEPVYDNTNTIAKTVTVRLLRALIDAKQSYNDHCLFVFNKDNKFVVLIVYVDDILIAGALETDIIHVKEFLHHEFTIKDLRIAKYFIGIQIARSTSGMYLPQTKYITYIIQDLMMENSSTITPLHVDWHLLDDASVYSKLVGRLLYLDFTRPDVTHVVHHLSEFMQQPTLNH</sequence>
<gene>
    <name evidence="4" type="ORF">LIER_34093</name>
</gene>
<reference evidence="4 5" key="1">
    <citation type="submission" date="2024-01" db="EMBL/GenBank/DDBJ databases">
        <title>The complete chloroplast genome sequence of Lithospermum erythrorhizon: insights into the phylogenetic relationship among Boraginaceae species and the maternal lineages of purple gromwells.</title>
        <authorList>
            <person name="Okada T."/>
            <person name="Watanabe K."/>
        </authorList>
    </citation>
    <scope>NUCLEOTIDE SEQUENCE [LARGE SCALE GENOMIC DNA]</scope>
</reference>
<evidence type="ECO:0000259" key="3">
    <source>
        <dbReference type="PROSITE" id="PS50994"/>
    </source>
</evidence>
<dbReference type="Gene3D" id="3.30.420.10">
    <property type="entry name" value="Ribonuclease H-like superfamily/Ribonuclease H"/>
    <property type="match status" value="1"/>
</dbReference>
<dbReference type="GO" id="GO:0015074">
    <property type="term" value="P:DNA integration"/>
    <property type="evidence" value="ECO:0007669"/>
    <property type="project" value="InterPro"/>
</dbReference>
<dbReference type="InterPro" id="IPR012337">
    <property type="entry name" value="RNaseH-like_sf"/>
</dbReference>
<name>A0AAV3S0Y9_LITER</name>
<accession>A0AAV3S0Y9</accession>
<feature type="domain" description="Integrase catalytic" evidence="3">
    <location>
        <begin position="1"/>
        <end position="108"/>
    </location>
</feature>
<dbReference type="Proteomes" id="UP001454036">
    <property type="component" value="Unassembled WGS sequence"/>
</dbReference>